<dbReference type="PROSITE" id="PS51257">
    <property type="entry name" value="PROKAR_LIPOPROTEIN"/>
    <property type="match status" value="1"/>
</dbReference>
<gene>
    <name evidence="2" type="ORF">UA74_17865</name>
</gene>
<feature type="chain" id="PRO_5042193221" evidence="1">
    <location>
        <begin position="25"/>
        <end position="429"/>
    </location>
</feature>
<dbReference type="EMBL" id="CP016076">
    <property type="protein sequence ID" value="APU15601.1"/>
    <property type="molecule type" value="Genomic_DNA"/>
</dbReference>
<dbReference type="PANTHER" id="PTHR43649:SF12">
    <property type="entry name" value="DIACETYLCHITOBIOSE BINDING PROTEIN DASA"/>
    <property type="match status" value="1"/>
</dbReference>
<keyword evidence="2" id="KW-0762">Sugar transport</keyword>
<evidence type="ECO:0000313" key="2">
    <source>
        <dbReference type="EMBL" id="APU15601.1"/>
    </source>
</evidence>
<dbReference type="RefSeq" id="WP_198042764.1">
    <property type="nucleotide sequence ID" value="NZ_CP016076.1"/>
</dbReference>
<protein>
    <submittedName>
        <fullName evidence="2">ABC-type sugar transport system, periplasmic component</fullName>
    </submittedName>
</protein>
<dbReference type="InterPro" id="IPR006059">
    <property type="entry name" value="SBP"/>
</dbReference>
<dbReference type="PANTHER" id="PTHR43649">
    <property type="entry name" value="ARABINOSE-BINDING PROTEIN-RELATED"/>
    <property type="match status" value="1"/>
</dbReference>
<keyword evidence="1" id="KW-0732">Signal</keyword>
<accession>A0AAC9LDF6</accession>
<dbReference type="CDD" id="cd13585">
    <property type="entry name" value="PBP2_TMBP_like"/>
    <property type="match status" value="1"/>
</dbReference>
<dbReference type="KEGG" id="acad:UA74_17865"/>
<keyword evidence="3" id="KW-1185">Reference proteome</keyword>
<reference evidence="3" key="1">
    <citation type="submission" date="2016-06" db="EMBL/GenBank/DDBJ databases">
        <title>Complete genome sequence of Actinoalloteichus fjordicus DSM 46855 (=ADI127-17), type strain of the new species Actinoalloteichus fjordicus.</title>
        <authorList>
            <person name="Ruckert C."/>
            <person name="Nouioui I."/>
            <person name="Willmese J."/>
            <person name="van Wezel G."/>
            <person name="Klenk H.-P."/>
            <person name="Kalinowski J."/>
            <person name="Zotchev S.B."/>
        </authorList>
    </citation>
    <scope>NUCLEOTIDE SEQUENCE [LARGE SCALE GENOMIC DNA]</scope>
    <source>
        <strain evidence="3">ADI127-7</strain>
    </source>
</reference>
<keyword evidence="2" id="KW-0813">Transport</keyword>
<dbReference type="AlphaFoldDB" id="A0AAC9LDF6"/>
<dbReference type="SUPFAM" id="SSF53850">
    <property type="entry name" value="Periplasmic binding protein-like II"/>
    <property type="match status" value="1"/>
</dbReference>
<evidence type="ECO:0000313" key="3">
    <source>
        <dbReference type="Proteomes" id="UP000185511"/>
    </source>
</evidence>
<dbReference type="Gene3D" id="3.40.190.10">
    <property type="entry name" value="Periplasmic binding protein-like II"/>
    <property type="match status" value="1"/>
</dbReference>
<evidence type="ECO:0000256" key="1">
    <source>
        <dbReference type="SAM" id="SignalP"/>
    </source>
</evidence>
<dbReference type="Proteomes" id="UP000185511">
    <property type="component" value="Chromosome"/>
</dbReference>
<dbReference type="Pfam" id="PF01547">
    <property type="entry name" value="SBP_bac_1"/>
    <property type="match status" value="1"/>
</dbReference>
<feature type="signal peptide" evidence="1">
    <location>
        <begin position="1"/>
        <end position="24"/>
    </location>
</feature>
<dbReference type="InterPro" id="IPR050490">
    <property type="entry name" value="Bact_solute-bd_prot1"/>
</dbReference>
<sequence>MRKKRVRRRVGTVLVAAMLTAACGGGEVGDPDAATGQTLTIWTRAATEAQTRGFVEAYNELGRNQVELTVVPNDTYLQQVATAAGGRSLPDLLGADVVYARNFIRHGFYTDISERLAETGLVEHLAPAHLDAGTADGAHHAVPHTLDLSLIFYNKVLYREAGLDPEQPPTSLPEMMAHAEAISALGGEVSGTYFGGNCPGCLLFTLWPMVWADGGEILTADGTASAMDSQTMGPVFQAYRDAFADGLAPASAAQENGISWLQPFAEGRIGVAPLGSTMLRLMPEHEGLEIGVAPIRGMAGGESTFVGGDVLGITSTSTKTAAAWDFLSWTLSADVQREVLTSGGDVSVRTDLEPTGPDGVGLPDERLRTFHEVVEVGRVPTAINFGATFNDPQGPWLQFARSAIFGPESVEEAVASFRPRLDSSLDVAG</sequence>
<organism evidence="2 3">
    <name type="scientific">Actinoalloteichus fjordicus</name>
    <dbReference type="NCBI Taxonomy" id="1612552"/>
    <lineage>
        <taxon>Bacteria</taxon>
        <taxon>Bacillati</taxon>
        <taxon>Actinomycetota</taxon>
        <taxon>Actinomycetes</taxon>
        <taxon>Pseudonocardiales</taxon>
        <taxon>Pseudonocardiaceae</taxon>
        <taxon>Actinoalloteichus</taxon>
    </lineage>
</organism>
<name>A0AAC9LDF6_9PSEU</name>
<proteinExistence type="predicted"/>